<dbReference type="PANTHER" id="PTHR44688:SF16">
    <property type="entry name" value="DNA-BINDING TRANSCRIPTIONAL ACTIVATOR DEVR_DOSR"/>
    <property type="match status" value="1"/>
</dbReference>
<dbReference type="SUPFAM" id="SSF48452">
    <property type="entry name" value="TPR-like"/>
    <property type="match status" value="1"/>
</dbReference>
<protein>
    <submittedName>
        <fullName evidence="5">LuxR family transcriptional regulator</fullName>
    </submittedName>
</protein>
<dbReference type="RefSeq" id="WP_051736741.1">
    <property type="nucleotide sequence ID" value="NZ_BAAAUZ010000004.1"/>
</dbReference>
<dbReference type="CDD" id="cd06170">
    <property type="entry name" value="LuxR_C_like"/>
    <property type="match status" value="1"/>
</dbReference>
<comment type="caution">
    <text evidence="5">The sequence shown here is derived from an EMBL/GenBank/DDBJ whole genome shotgun (WGS) entry which is preliminary data.</text>
</comment>
<dbReference type="Proteomes" id="UP001143463">
    <property type="component" value="Unassembled WGS sequence"/>
</dbReference>
<dbReference type="PANTHER" id="PTHR44688">
    <property type="entry name" value="DNA-BINDING TRANSCRIPTIONAL ACTIVATOR DEVR_DOSR"/>
    <property type="match status" value="1"/>
</dbReference>
<accession>A0A9W6L141</accession>
<keyword evidence="2" id="KW-0238">DNA-binding</keyword>
<proteinExistence type="predicted"/>
<evidence type="ECO:0000256" key="2">
    <source>
        <dbReference type="ARBA" id="ARBA00023125"/>
    </source>
</evidence>
<dbReference type="EMBL" id="BSFQ01000004">
    <property type="protein sequence ID" value="GLL10266.1"/>
    <property type="molecule type" value="Genomic_DNA"/>
</dbReference>
<dbReference type="SMART" id="SM00421">
    <property type="entry name" value="HTH_LUXR"/>
    <property type="match status" value="1"/>
</dbReference>
<dbReference type="PROSITE" id="PS50043">
    <property type="entry name" value="HTH_LUXR_2"/>
    <property type="match status" value="1"/>
</dbReference>
<dbReference type="InterPro" id="IPR000792">
    <property type="entry name" value="Tscrpt_reg_LuxR_C"/>
</dbReference>
<dbReference type="PROSITE" id="PS00622">
    <property type="entry name" value="HTH_LUXR_1"/>
    <property type="match status" value="1"/>
</dbReference>
<keyword evidence="6" id="KW-1185">Reference proteome</keyword>
<organism evidence="5 6">
    <name type="scientific">Pseudonocardia halophobica</name>
    <dbReference type="NCBI Taxonomy" id="29401"/>
    <lineage>
        <taxon>Bacteria</taxon>
        <taxon>Bacillati</taxon>
        <taxon>Actinomycetota</taxon>
        <taxon>Actinomycetes</taxon>
        <taxon>Pseudonocardiales</taxon>
        <taxon>Pseudonocardiaceae</taxon>
        <taxon>Pseudonocardia</taxon>
    </lineage>
</organism>
<dbReference type="AlphaFoldDB" id="A0A9W6L141"/>
<reference evidence="5" key="2">
    <citation type="submission" date="2023-01" db="EMBL/GenBank/DDBJ databases">
        <authorList>
            <person name="Sun Q."/>
            <person name="Evtushenko L."/>
        </authorList>
    </citation>
    <scope>NUCLEOTIDE SEQUENCE</scope>
    <source>
        <strain evidence="5">VKM Ac-1069</strain>
    </source>
</reference>
<dbReference type="SUPFAM" id="SSF46894">
    <property type="entry name" value="C-terminal effector domain of the bipartite response regulators"/>
    <property type="match status" value="1"/>
</dbReference>
<dbReference type="Gene3D" id="1.10.10.10">
    <property type="entry name" value="Winged helix-like DNA-binding domain superfamily/Winged helix DNA-binding domain"/>
    <property type="match status" value="1"/>
</dbReference>
<gene>
    <name evidence="5" type="ORF">GCM10017577_14060</name>
</gene>
<dbReference type="Pfam" id="PF00196">
    <property type="entry name" value="GerE"/>
    <property type="match status" value="1"/>
</dbReference>
<evidence type="ECO:0000256" key="3">
    <source>
        <dbReference type="ARBA" id="ARBA00023163"/>
    </source>
</evidence>
<dbReference type="PRINTS" id="PR00038">
    <property type="entry name" value="HTHLUXR"/>
</dbReference>
<keyword evidence="3" id="KW-0804">Transcription</keyword>
<dbReference type="GO" id="GO:0003677">
    <property type="term" value="F:DNA binding"/>
    <property type="evidence" value="ECO:0007669"/>
    <property type="project" value="UniProtKB-KW"/>
</dbReference>
<name>A0A9W6L141_9PSEU</name>
<dbReference type="Gene3D" id="1.25.40.10">
    <property type="entry name" value="Tetratricopeptide repeat domain"/>
    <property type="match status" value="1"/>
</dbReference>
<sequence>MLGLAGDRGVGLRVHGRTRGNPFLVTELLAAGSDGAGLPASVSEAVLGRLARLDPGPRDLVDRVAVVPARAEGSLLDALHPAWRADAAPAEELGLLELRDGGLAFRHELARTAVEEALPRTRRLRLDDDVVRVLLAGPDPDLARVLHHAARCKATAVVVDHGPAAARAAAAGAHRQSLDFYTLLLPHIGALPVEERAAVLEEYAWELYNAHRFDAAADAAARAVGLREELGDPARLGQALVTLSRQQYMRADMAAARTTVDRAFAALAGTGDRARLALARTYRGVLLALSDHEEEALAELAEARELAAEVGRRDLVALCLNYQGLARIQLGEPEAGLELLRRSVREAEAIGHQEYVARAYTSMVKGLRRAGRFTEMERTVSEGLDRTREADFLAHAYTLEAHDLLLRAVRGDWADAEAGLAELVDTVPDAGVLGRETLPLLARLRVRRGAPDAAASLDRSWDLARRADILQALAPTAVAAVEQAWLAGEPVPDAVDPVLARTARRGAERYRGELLRYLARAGRPAEPFPGCPEEYAAGLRGDWRAAAAAWEHLGDPYERALELAESGRPEPTLQALQLLDELGAEPAALLVRRRLRDLGITRIPRGPLPATRDNPAGLTDRQVEILRLVARGRTNAEIAAALVLSVRTVDHHVSAVLQKLGVATRREAAARAPDLLGPDDRARQ</sequence>
<dbReference type="GO" id="GO:0006355">
    <property type="term" value="P:regulation of DNA-templated transcription"/>
    <property type="evidence" value="ECO:0007669"/>
    <property type="project" value="InterPro"/>
</dbReference>
<reference evidence="5" key="1">
    <citation type="journal article" date="2014" name="Int. J. Syst. Evol. Microbiol.">
        <title>Complete genome sequence of Corynebacterium casei LMG S-19264T (=DSM 44701T), isolated from a smear-ripened cheese.</title>
        <authorList>
            <consortium name="US DOE Joint Genome Institute (JGI-PGF)"/>
            <person name="Walter F."/>
            <person name="Albersmeier A."/>
            <person name="Kalinowski J."/>
            <person name="Ruckert C."/>
        </authorList>
    </citation>
    <scope>NUCLEOTIDE SEQUENCE</scope>
    <source>
        <strain evidence="5">VKM Ac-1069</strain>
    </source>
</reference>
<evidence type="ECO:0000256" key="1">
    <source>
        <dbReference type="ARBA" id="ARBA00023015"/>
    </source>
</evidence>
<dbReference type="InterPro" id="IPR011990">
    <property type="entry name" value="TPR-like_helical_dom_sf"/>
</dbReference>
<evidence type="ECO:0000313" key="6">
    <source>
        <dbReference type="Proteomes" id="UP001143463"/>
    </source>
</evidence>
<dbReference type="InterPro" id="IPR016032">
    <property type="entry name" value="Sig_transdc_resp-reg_C-effctor"/>
</dbReference>
<keyword evidence="1" id="KW-0805">Transcription regulation</keyword>
<evidence type="ECO:0000313" key="5">
    <source>
        <dbReference type="EMBL" id="GLL10266.1"/>
    </source>
</evidence>
<evidence type="ECO:0000259" key="4">
    <source>
        <dbReference type="PROSITE" id="PS50043"/>
    </source>
</evidence>
<dbReference type="InterPro" id="IPR036388">
    <property type="entry name" value="WH-like_DNA-bd_sf"/>
</dbReference>
<feature type="domain" description="HTH luxR-type" evidence="4">
    <location>
        <begin position="611"/>
        <end position="676"/>
    </location>
</feature>